<feature type="domain" description="FAD-binding PCMH-type" evidence="4">
    <location>
        <begin position="1"/>
        <end position="175"/>
    </location>
</feature>
<keyword evidence="3" id="KW-0560">Oxidoreductase</keyword>
<dbReference type="InterPro" id="IPR016169">
    <property type="entry name" value="FAD-bd_PCMH_sub2"/>
</dbReference>
<evidence type="ECO:0000313" key="6">
    <source>
        <dbReference type="Proteomes" id="UP000054537"/>
    </source>
</evidence>
<dbReference type="Gene3D" id="3.30.43.10">
    <property type="entry name" value="Uridine Diphospho-n-acetylenolpyruvylglucosamine Reductase, domain 2"/>
    <property type="match status" value="1"/>
</dbReference>
<dbReference type="InterPro" id="IPR005107">
    <property type="entry name" value="CO_DH_flav_C"/>
</dbReference>
<comment type="caution">
    <text evidence="5">The sequence shown here is derived from an EMBL/GenBank/DDBJ whole genome shotgun (WGS) entry which is preliminary data.</text>
</comment>
<dbReference type="AlphaFoldDB" id="A0A0A6UIF2"/>
<evidence type="ECO:0000256" key="3">
    <source>
        <dbReference type="ARBA" id="ARBA00023002"/>
    </source>
</evidence>
<keyword evidence="1" id="KW-0285">Flavoprotein</keyword>
<dbReference type="OrthoDB" id="9793944at2"/>
<protein>
    <submittedName>
        <fullName evidence="5">Carbon monoxide dehydrogenase</fullName>
    </submittedName>
</protein>
<dbReference type="Proteomes" id="UP000054537">
    <property type="component" value="Unassembled WGS sequence"/>
</dbReference>
<sequence>MNPTTVEYLAADSVDEVMAALSDGDTAVLAGGQSLILEMTGTCAPPRRVVDINLVPGLDTLDTGGGTLRVGPLVRHRAFEADTVRGPLGDLMRAVVCHIGHPPVRARGTMLGSLAYANPAGEWPALAVTVGAQMVLTGPRGTRTVPAEQFFTGPFTTVRRPDELLAEVCLPALPEGTGTGYAEDRRTTIYPQAAAMAAVTVTDGLVSAAAIGLVNAGPCPVRLRAAERILIGSELSDAAINAAAAELPFPGDGPQRRAFGTLTRRALTQARKKLAGVS</sequence>
<gene>
    <name evidence="5" type="ORF">MB27_26135</name>
</gene>
<dbReference type="Pfam" id="PF00941">
    <property type="entry name" value="FAD_binding_5"/>
    <property type="match status" value="1"/>
</dbReference>
<dbReference type="SUPFAM" id="SSF56176">
    <property type="entry name" value="FAD-binding/transporter-associated domain-like"/>
    <property type="match status" value="1"/>
</dbReference>
<dbReference type="PROSITE" id="PS51387">
    <property type="entry name" value="FAD_PCMH"/>
    <property type="match status" value="1"/>
</dbReference>
<dbReference type="InterPro" id="IPR036683">
    <property type="entry name" value="CO_DH_flav_C_dom_sf"/>
</dbReference>
<dbReference type="Gene3D" id="3.30.465.10">
    <property type="match status" value="1"/>
</dbReference>
<dbReference type="InterPro" id="IPR016166">
    <property type="entry name" value="FAD-bd_PCMH"/>
</dbReference>
<dbReference type="InterPro" id="IPR002346">
    <property type="entry name" value="Mopterin_DH_FAD-bd"/>
</dbReference>
<dbReference type="InterPro" id="IPR036318">
    <property type="entry name" value="FAD-bd_PCMH-like_sf"/>
</dbReference>
<dbReference type="PANTHER" id="PTHR42659:SF2">
    <property type="entry name" value="XANTHINE DEHYDROGENASE SUBUNIT C-RELATED"/>
    <property type="match status" value="1"/>
</dbReference>
<dbReference type="GO" id="GO:0071949">
    <property type="term" value="F:FAD binding"/>
    <property type="evidence" value="ECO:0007669"/>
    <property type="project" value="InterPro"/>
</dbReference>
<dbReference type="STRING" id="1869.MB27_26135"/>
<dbReference type="InterPro" id="IPR051312">
    <property type="entry name" value="Diverse_Substr_Oxidored"/>
</dbReference>
<accession>A0A0A6UIF2</accession>
<evidence type="ECO:0000256" key="1">
    <source>
        <dbReference type="ARBA" id="ARBA00022630"/>
    </source>
</evidence>
<name>A0A0A6UIF2_ACTUT</name>
<keyword evidence="2" id="KW-0274">FAD</keyword>
<dbReference type="PANTHER" id="PTHR42659">
    <property type="entry name" value="XANTHINE DEHYDROGENASE SUBUNIT C-RELATED"/>
    <property type="match status" value="1"/>
</dbReference>
<reference evidence="5 6" key="1">
    <citation type="submission" date="2014-10" db="EMBL/GenBank/DDBJ databases">
        <title>Draft genome sequence of Actinoplanes utahensis NRRL 12052.</title>
        <authorList>
            <person name="Velasco-Bucheli B."/>
            <person name="del Cerro C."/>
            <person name="Hormigo D."/>
            <person name="Garcia J.L."/>
            <person name="Acebal C."/>
            <person name="Arroyo M."/>
            <person name="de la Mata I."/>
        </authorList>
    </citation>
    <scope>NUCLEOTIDE SEQUENCE [LARGE SCALE GENOMIC DNA]</scope>
    <source>
        <strain evidence="5 6">NRRL 12052</strain>
    </source>
</reference>
<evidence type="ECO:0000313" key="5">
    <source>
        <dbReference type="EMBL" id="KHD74828.1"/>
    </source>
</evidence>
<dbReference type="Gene3D" id="3.30.390.50">
    <property type="entry name" value="CO dehydrogenase flavoprotein, C-terminal domain"/>
    <property type="match status" value="1"/>
</dbReference>
<dbReference type="SUPFAM" id="SSF55447">
    <property type="entry name" value="CO dehydrogenase flavoprotein C-terminal domain-like"/>
    <property type="match status" value="1"/>
</dbReference>
<dbReference type="GO" id="GO:0016491">
    <property type="term" value="F:oxidoreductase activity"/>
    <property type="evidence" value="ECO:0007669"/>
    <property type="project" value="UniProtKB-KW"/>
</dbReference>
<organism evidence="5 6">
    <name type="scientific">Actinoplanes utahensis</name>
    <dbReference type="NCBI Taxonomy" id="1869"/>
    <lineage>
        <taxon>Bacteria</taxon>
        <taxon>Bacillati</taxon>
        <taxon>Actinomycetota</taxon>
        <taxon>Actinomycetes</taxon>
        <taxon>Micromonosporales</taxon>
        <taxon>Micromonosporaceae</taxon>
        <taxon>Actinoplanes</taxon>
    </lineage>
</organism>
<dbReference type="SMART" id="SM01092">
    <property type="entry name" value="CO_deh_flav_C"/>
    <property type="match status" value="1"/>
</dbReference>
<proteinExistence type="predicted"/>
<dbReference type="EMBL" id="JRTT01000035">
    <property type="protein sequence ID" value="KHD74828.1"/>
    <property type="molecule type" value="Genomic_DNA"/>
</dbReference>
<keyword evidence="6" id="KW-1185">Reference proteome</keyword>
<dbReference type="eggNOG" id="COG1319">
    <property type="taxonomic scope" value="Bacteria"/>
</dbReference>
<evidence type="ECO:0000259" key="4">
    <source>
        <dbReference type="PROSITE" id="PS51387"/>
    </source>
</evidence>
<dbReference type="Pfam" id="PF03450">
    <property type="entry name" value="CO_deh_flav_C"/>
    <property type="match status" value="1"/>
</dbReference>
<dbReference type="InterPro" id="IPR016167">
    <property type="entry name" value="FAD-bd_PCMH_sub1"/>
</dbReference>
<dbReference type="RefSeq" id="WP_043528630.1">
    <property type="nucleotide sequence ID" value="NZ_BAABKU010000004.1"/>
</dbReference>
<evidence type="ECO:0000256" key="2">
    <source>
        <dbReference type="ARBA" id="ARBA00022827"/>
    </source>
</evidence>